<protein>
    <submittedName>
        <fullName evidence="1">Uncharacterized protein</fullName>
    </submittedName>
</protein>
<reference evidence="1 2" key="1">
    <citation type="journal article" date="2021" name="Commun. Biol.">
        <title>The genome of Shorea leprosula (Dipterocarpaceae) highlights the ecological relevance of drought in aseasonal tropical rainforests.</title>
        <authorList>
            <person name="Ng K.K.S."/>
            <person name="Kobayashi M.J."/>
            <person name="Fawcett J.A."/>
            <person name="Hatakeyama M."/>
            <person name="Paape T."/>
            <person name="Ng C.H."/>
            <person name="Ang C.C."/>
            <person name="Tnah L.H."/>
            <person name="Lee C.T."/>
            <person name="Nishiyama T."/>
            <person name="Sese J."/>
            <person name="O'Brien M.J."/>
            <person name="Copetti D."/>
            <person name="Mohd Noor M.I."/>
            <person name="Ong R.C."/>
            <person name="Putra M."/>
            <person name="Sireger I.Z."/>
            <person name="Indrioko S."/>
            <person name="Kosugi Y."/>
            <person name="Izuno A."/>
            <person name="Isagi Y."/>
            <person name="Lee S.L."/>
            <person name="Shimizu K.K."/>
        </authorList>
    </citation>
    <scope>NUCLEOTIDE SEQUENCE [LARGE SCALE GENOMIC DNA]</scope>
    <source>
        <strain evidence="1">214</strain>
    </source>
</reference>
<evidence type="ECO:0000313" key="1">
    <source>
        <dbReference type="EMBL" id="GKV31993.1"/>
    </source>
</evidence>
<keyword evidence="2" id="KW-1185">Reference proteome</keyword>
<comment type="caution">
    <text evidence="1">The sequence shown here is derived from an EMBL/GenBank/DDBJ whole genome shotgun (WGS) entry which is preliminary data.</text>
</comment>
<accession>A0AAV5L416</accession>
<proteinExistence type="predicted"/>
<dbReference type="EMBL" id="BPVZ01000093">
    <property type="protein sequence ID" value="GKV31993.1"/>
    <property type="molecule type" value="Genomic_DNA"/>
</dbReference>
<sequence>MQHLVHADLDYLLFFLIEQKLIKLFNFQAQCSTGRRCGIFTISKKHNVFIFKWNDQINCF</sequence>
<gene>
    <name evidence="1" type="ORF">SLEP1_g40639</name>
</gene>
<organism evidence="1 2">
    <name type="scientific">Rubroshorea leprosula</name>
    <dbReference type="NCBI Taxonomy" id="152421"/>
    <lineage>
        <taxon>Eukaryota</taxon>
        <taxon>Viridiplantae</taxon>
        <taxon>Streptophyta</taxon>
        <taxon>Embryophyta</taxon>
        <taxon>Tracheophyta</taxon>
        <taxon>Spermatophyta</taxon>
        <taxon>Magnoliopsida</taxon>
        <taxon>eudicotyledons</taxon>
        <taxon>Gunneridae</taxon>
        <taxon>Pentapetalae</taxon>
        <taxon>rosids</taxon>
        <taxon>malvids</taxon>
        <taxon>Malvales</taxon>
        <taxon>Dipterocarpaceae</taxon>
        <taxon>Rubroshorea</taxon>
    </lineage>
</organism>
<dbReference type="AlphaFoldDB" id="A0AAV5L416"/>
<dbReference type="Proteomes" id="UP001054252">
    <property type="component" value="Unassembled WGS sequence"/>
</dbReference>
<name>A0AAV5L416_9ROSI</name>
<evidence type="ECO:0000313" key="2">
    <source>
        <dbReference type="Proteomes" id="UP001054252"/>
    </source>
</evidence>